<organism evidence="2 3">
    <name type="scientific">Viridibacillus soli</name>
    <dbReference type="NCBI Taxonomy" id="2798301"/>
    <lineage>
        <taxon>Bacteria</taxon>
        <taxon>Bacillati</taxon>
        <taxon>Bacillota</taxon>
        <taxon>Bacilli</taxon>
        <taxon>Bacillales</taxon>
        <taxon>Caryophanaceae</taxon>
        <taxon>Viridibacillus</taxon>
    </lineage>
</organism>
<dbReference type="Proteomes" id="UP000618943">
    <property type="component" value="Unassembled WGS sequence"/>
</dbReference>
<name>A0ABS1H7E5_9BACL</name>
<evidence type="ECO:0000313" key="2">
    <source>
        <dbReference type="EMBL" id="MBK3495334.1"/>
    </source>
</evidence>
<evidence type="ECO:0000313" key="3">
    <source>
        <dbReference type="Proteomes" id="UP000618943"/>
    </source>
</evidence>
<dbReference type="EMBL" id="JAEOAH010000013">
    <property type="protein sequence ID" value="MBK3495334.1"/>
    <property type="molecule type" value="Genomic_DNA"/>
</dbReference>
<accession>A0ABS1H7E5</accession>
<feature type="chain" id="PRO_5045834247" evidence="1">
    <location>
        <begin position="28"/>
        <end position="277"/>
    </location>
</feature>
<feature type="signal peptide" evidence="1">
    <location>
        <begin position="1"/>
        <end position="27"/>
    </location>
</feature>
<protein>
    <submittedName>
        <fullName evidence="2">Uncharacterized protein</fullName>
    </submittedName>
</protein>
<keyword evidence="1" id="KW-0732">Signal</keyword>
<sequence length="277" mass="31313">MRKGKFFTAFLIVIFSLLSFNILGASAAENDGLTEEQMAHMRQLGFIEEIISKMTIDEYKEFENAIPTEPFKQETTVYKITSDSRGITEVNAYSEEVAEQLIKEEEVEESLIKPFTYDNNENSWLSMTTTSTKLGSGKTMLHNNFFWMTQPDIRLVDMVGLTYNSNVVIDPSTIKFSYKYSDKSGNTHSKSYKSIDRNVNGIAVLYDIIVKGYDHNGYVSVEVSKANSKDISANAFGHYTHTIFSFNMAVSIRSQDIALGLTTAEKKMTNTAIKFNF</sequence>
<keyword evidence="3" id="KW-1185">Reference proteome</keyword>
<evidence type="ECO:0000256" key="1">
    <source>
        <dbReference type="SAM" id="SignalP"/>
    </source>
</evidence>
<comment type="caution">
    <text evidence="2">The sequence shown here is derived from an EMBL/GenBank/DDBJ whole genome shotgun (WGS) entry which is preliminary data.</text>
</comment>
<dbReference type="RefSeq" id="WP_200749078.1">
    <property type="nucleotide sequence ID" value="NZ_JAEOAH010000013.1"/>
</dbReference>
<gene>
    <name evidence="2" type="ORF">JFL43_10830</name>
</gene>
<proteinExistence type="predicted"/>
<reference evidence="2 3" key="1">
    <citation type="submission" date="2020-12" db="EMBL/GenBank/DDBJ databases">
        <title>YIM B01967 draft genome.</title>
        <authorList>
            <person name="Yan X."/>
        </authorList>
    </citation>
    <scope>NUCLEOTIDE SEQUENCE [LARGE SCALE GENOMIC DNA]</scope>
    <source>
        <strain evidence="2 3">YIM B01967</strain>
    </source>
</reference>